<dbReference type="RefSeq" id="WP_123930183.1">
    <property type="nucleotide sequence ID" value="NZ_CP033896.1"/>
</dbReference>
<feature type="region of interest" description="Disordered" evidence="1">
    <location>
        <begin position="64"/>
        <end position="98"/>
    </location>
</feature>
<feature type="compositionally biased region" description="Low complexity" evidence="1">
    <location>
        <begin position="73"/>
        <end position="85"/>
    </location>
</feature>
<evidence type="ECO:0000313" key="2">
    <source>
        <dbReference type="EMBL" id="AZA14607.1"/>
    </source>
</evidence>
<evidence type="ECO:0008006" key="4">
    <source>
        <dbReference type="Google" id="ProtNLM"/>
    </source>
</evidence>
<keyword evidence="3" id="KW-1185">Reference proteome</keyword>
<accession>A0A3G6J964</accession>
<organism evidence="2 3">
    <name type="scientific">Corynebacterium choanae</name>
    <dbReference type="NCBI Taxonomy" id="1862358"/>
    <lineage>
        <taxon>Bacteria</taxon>
        <taxon>Bacillati</taxon>
        <taxon>Actinomycetota</taxon>
        <taxon>Actinomycetes</taxon>
        <taxon>Mycobacteriales</taxon>
        <taxon>Corynebacteriaceae</taxon>
        <taxon>Corynebacterium</taxon>
    </lineage>
</organism>
<protein>
    <recommendedName>
        <fullName evidence="4">Suppressor of fused protein (SUFU)</fullName>
    </recommendedName>
</protein>
<dbReference type="Proteomes" id="UP000269019">
    <property type="component" value="Chromosome"/>
</dbReference>
<sequence length="317" mass="33212">MDRSQTLYWIDQLLPPAPEQTMHQIGPVLVRAAYDPPQQLSVAATVGFAACDQGLLAHLPEEHRGSASAENQGGITAAGTPTATGVRREPPASAGDLSAQAGGFSFADLIVSTKQQAAAGATPADQQHTPDAHHRLAGMLDVRCELVCVAAGSHPGLSQDGGQATPVVSHPEATHRDIDCLIRAVAAASMLIGQATPRLSAQPGQLLPGIGSAAGFHVDPTITVQHGLLIAPWLWAEGVPQVVEQPGAVDLFCLDNSAATSIDAMRDTQDPQLGRITVISQLLLLTDDEYNYGVTYGVAALQEALTEQRIAVMDLRR</sequence>
<dbReference type="KEGG" id="ccho:CCHOA_11150"/>
<dbReference type="AlphaFoldDB" id="A0A3G6J964"/>
<proteinExistence type="predicted"/>
<evidence type="ECO:0000313" key="3">
    <source>
        <dbReference type="Proteomes" id="UP000269019"/>
    </source>
</evidence>
<dbReference type="EMBL" id="CP033896">
    <property type="protein sequence ID" value="AZA14607.1"/>
    <property type="molecule type" value="Genomic_DNA"/>
</dbReference>
<evidence type="ECO:0000256" key="1">
    <source>
        <dbReference type="SAM" id="MobiDB-lite"/>
    </source>
</evidence>
<dbReference type="OrthoDB" id="4426448at2"/>
<gene>
    <name evidence="2" type="ORF">CCHOA_11150</name>
</gene>
<name>A0A3G6J964_9CORY</name>
<reference evidence="2 3" key="1">
    <citation type="submission" date="2018-11" db="EMBL/GenBank/DDBJ databases">
        <authorList>
            <person name="Kleinhagauer T."/>
            <person name="Glaeser S.P."/>
            <person name="Spergser J."/>
            <person name="Ruckert C."/>
            <person name="Kaempfer P."/>
            <person name="Busse H.-J."/>
        </authorList>
    </citation>
    <scope>NUCLEOTIDE SEQUENCE [LARGE SCALE GENOMIC DNA]</scope>
    <source>
        <strain evidence="2 3">200CH</strain>
    </source>
</reference>